<name>A0ACB8DZC3_DERSI</name>
<accession>A0ACB8DZC3</accession>
<dbReference type="Proteomes" id="UP000821865">
    <property type="component" value="Chromosome 1"/>
</dbReference>
<reference evidence="1" key="1">
    <citation type="submission" date="2020-05" db="EMBL/GenBank/DDBJ databases">
        <title>Large-scale comparative analyses of tick genomes elucidate their genetic diversity and vector capacities.</title>
        <authorList>
            <person name="Jia N."/>
            <person name="Wang J."/>
            <person name="Shi W."/>
            <person name="Du L."/>
            <person name="Sun Y."/>
            <person name="Zhan W."/>
            <person name="Jiang J."/>
            <person name="Wang Q."/>
            <person name="Zhang B."/>
            <person name="Ji P."/>
            <person name="Sakyi L.B."/>
            <person name="Cui X."/>
            <person name="Yuan T."/>
            <person name="Jiang B."/>
            <person name="Yang W."/>
            <person name="Lam T.T.-Y."/>
            <person name="Chang Q."/>
            <person name="Ding S."/>
            <person name="Wang X."/>
            <person name="Zhu J."/>
            <person name="Ruan X."/>
            <person name="Zhao L."/>
            <person name="Wei J."/>
            <person name="Que T."/>
            <person name="Du C."/>
            <person name="Cheng J."/>
            <person name="Dai P."/>
            <person name="Han X."/>
            <person name="Huang E."/>
            <person name="Gao Y."/>
            <person name="Liu J."/>
            <person name="Shao H."/>
            <person name="Ye R."/>
            <person name="Li L."/>
            <person name="Wei W."/>
            <person name="Wang X."/>
            <person name="Wang C."/>
            <person name="Yang T."/>
            <person name="Huo Q."/>
            <person name="Li W."/>
            <person name="Guo W."/>
            <person name="Chen H."/>
            <person name="Zhou L."/>
            <person name="Ni X."/>
            <person name="Tian J."/>
            <person name="Zhou Y."/>
            <person name="Sheng Y."/>
            <person name="Liu T."/>
            <person name="Pan Y."/>
            <person name="Xia L."/>
            <person name="Li J."/>
            <person name="Zhao F."/>
            <person name="Cao W."/>
        </authorList>
    </citation>
    <scope>NUCLEOTIDE SEQUENCE</scope>
    <source>
        <strain evidence="1">Dsil-2018</strain>
    </source>
</reference>
<keyword evidence="2" id="KW-1185">Reference proteome</keyword>
<evidence type="ECO:0000313" key="1">
    <source>
        <dbReference type="EMBL" id="KAH7979698.1"/>
    </source>
</evidence>
<protein>
    <submittedName>
        <fullName evidence="1">Uncharacterized protein</fullName>
    </submittedName>
</protein>
<dbReference type="EMBL" id="CM023470">
    <property type="protein sequence ID" value="KAH7979698.1"/>
    <property type="molecule type" value="Genomic_DNA"/>
</dbReference>
<gene>
    <name evidence="1" type="ORF">HPB49_010615</name>
</gene>
<evidence type="ECO:0000313" key="2">
    <source>
        <dbReference type="Proteomes" id="UP000821865"/>
    </source>
</evidence>
<organism evidence="1 2">
    <name type="scientific">Dermacentor silvarum</name>
    <name type="common">Tick</name>
    <dbReference type="NCBI Taxonomy" id="543639"/>
    <lineage>
        <taxon>Eukaryota</taxon>
        <taxon>Metazoa</taxon>
        <taxon>Ecdysozoa</taxon>
        <taxon>Arthropoda</taxon>
        <taxon>Chelicerata</taxon>
        <taxon>Arachnida</taxon>
        <taxon>Acari</taxon>
        <taxon>Parasitiformes</taxon>
        <taxon>Ixodida</taxon>
        <taxon>Ixodoidea</taxon>
        <taxon>Ixodidae</taxon>
        <taxon>Rhipicephalinae</taxon>
        <taxon>Dermacentor</taxon>
    </lineage>
</organism>
<sequence>MQHLRRSPPTVNIDGQGTATEERLERDDFESRFPELTLPCTAESTGGNDYSSAATCCHVLERLSVWNCVLWHVGLQLRELMAPGELSLVHVSPTGCGFQQQLHGRDARLFFYALLTRHRCVVSVDLDEALVEGSGLGECRKHVVSALRQNTSLQALRLGSLFCNYRFIQEDMLAAITTLPHLQKLVVSVIGAVPPCLVDALRYLLETTSLSTLSISGLIFDEDIARRLLAALRRNHTVADLSVHSSITRSQLPNEVTEFSHYLATSIPLSTLTIEGVHSNPETTRSELRNIVTPLVARGTLLKLRLSGFLLDDDCVYLLSQLVARKGGALQHLDICGCRWRPDASTLCQYAGIDCNQLSPASSKQAYASLHAFDDVAQVQLSFLSLSLAGLTPDDCRALFGATAVIESLKTISISDVALAELPEICRAIRDTGMIGRVRIKDEYLVDSAAICVLWNFREEVCHVAVSSLNESSAARFHETVRLVCSWYHVTTLRLFLSQEAIGDISTMWLLYKYLNGYSTLRELELDRLRQTRPERLPSCRRPGP</sequence>
<comment type="caution">
    <text evidence="1">The sequence shown here is derived from an EMBL/GenBank/DDBJ whole genome shotgun (WGS) entry which is preliminary data.</text>
</comment>
<proteinExistence type="predicted"/>